<organism evidence="8 9">
    <name type="scientific">Nonomuraea monospora</name>
    <dbReference type="NCBI Taxonomy" id="568818"/>
    <lineage>
        <taxon>Bacteria</taxon>
        <taxon>Bacillati</taxon>
        <taxon>Actinomycetota</taxon>
        <taxon>Actinomycetes</taxon>
        <taxon>Streptosporangiales</taxon>
        <taxon>Streptosporangiaceae</taxon>
        <taxon>Nonomuraea</taxon>
    </lineage>
</organism>
<sequence>MYVVPLPRLLSSTGLGALTLPGSPRVAVPSDDLLGLGRIVASLIDGGEARVGGEAELVLAFGAGEGEEYELVVTGEGATVTAGTAEGLFRGATTFAQLVTPGRTVPCVRVSDGPALAWRGLSLDVARHFFTVEQVKKVIDLLALYKFNVLHLHLTDSQAWRLEIAAWPRLTGREHYTRDDYREIVAYAADRFVTVVPEIDMPGHVLAAVQAYPELGGRDEPAHPLVPFLDPRAEVVWRFVADVLGEVAALTPGPYLHIGGDEAFGMPEELYAAFVSRALGLARATGKRVVGWQEVSRSGALTAADVAQCWVGDGDAFDAEAARETAPPSYHALIDLAARAFEQAPHDVPAAVQAGAAVLASPSRVLYLDRRYAEPSVLAEQNERRERVGFASYRPMTSREYFGWQPGELVEIPDGARLAGVEAAVWCETVKSFDDLAFLLLPRLAGVAEKAWTEHATAWEDFRERAAGHVSWWERLGWDGYYRSAELFA</sequence>
<feature type="domain" description="Glycoside hydrolase family 20 catalytic" evidence="6">
    <location>
        <begin position="117"/>
        <end position="454"/>
    </location>
</feature>
<evidence type="ECO:0000256" key="1">
    <source>
        <dbReference type="ARBA" id="ARBA00001231"/>
    </source>
</evidence>
<dbReference type="InterPro" id="IPR017853">
    <property type="entry name" value="GH"/>
</dbReference>
<dbReference type="SUPFAM" id="SSF51445">
    <property type="entry name" value="(Trans)glycosidases"/>
    <property type="match status" value="1"/>
</dbReference>
<accession>A0ABN3CKQ2</accession>
<dbReference type="PRINTS" id="PR00738">
    <property type="entry name" value="GLHYDRLASE20"/>
</dbReference>
<evidence type="ECO:0000256" key="3">
    <source>
        <dbReference type="ARBA" id="ARBA00012663"/>
    </source>
</evidence>
<reference evidence="8 9" key="1">
    <citation type="journal article" date="2019" name="Int. J. Syst. Evol. Microbiol.">
        <title>The Global Catalogue of Microorganisms (GCM) 10K type strain sequencing project: providing services to taxonomists for standard genome sequencing and annotation.</title>
        <authorList>
            <consortium name="The Broad Institute Genomics Platform"/>
            <consortium name="The Broad Institute Genome Sequencing Center for Infectious Disease"/>
            <person name="Wu L."/>
            <person name="Ma J."/>
        </authorList>
    </citation>
    <scope>NUCLEOTIDE SEQUENCE [LARGE SCALE GENOMIC DNA]</scope>
    <source>
        <strain evidence="8 9">JCM 16114</strain>
    </source>
</reference>
<name>A0ABN3CKQ2_9ACTN</name>
<dbReference type="PANTHER" id="PTHR22600">
    <property type="entry name" value="BETA-HEXOSAMINIDASE"/>
    <property type="match status" value="1"/>
</dbReference>
<dbReference type="EMBL" id="BAAAQX010000013">
    <property type="protein sequence ID" value="GAA2209615.1"/>
    <property type="molecule type" value="Genomic_DNA"/>
</dbReference>
<dbReference type="RefSeq" id="WP_344479197.1">
    <property type="nucleotide sequence ID" value="NZ_BAAAQX010000013.1"/>
</dbReference>
<comment type="caution">
    <text evidence="8">The sequence shown here is derived from an EMBL/GenBank/DDBJ whole genome shotgun (WGS) entry which is preliminary data.</text>
</comment>
<dbReference type="Pfam" id="PF00728">
    <property type="entry name" value="Glyco_hydro_20"/>
    <property type="match status" value="1"/>
</dbReference>
<evidence type="ECO:0000259" key="7">
    <source>
        <dbReference type="Pfam" id="PF02838"/>
    </source>
</evidence>
<keyword evidence="4" id="KW-0378">Hydrolase</keyword>
<dbReference type="Proteomes" id="UP001499843">
    <property type="component" value="Unassembled WGS sequence"/>
</dbReference>
<dbReference type="InterPro" id="IPR015883">
    <property type="entry name" value="Glyco_hydro_20_cat"/>
</dbReference>
<dbReference type="PANTHER" id="PTHR22600:SF57">
    <property type="entry name" value="BETA-N-ACETYLHEXOSAMINIDASE"/>
    <property type="match status" value="1"/>
</dbReference>
<dbReference type="InterPro" id="IPR015882">
    <property type="entry name" value="HEX_bac_N"/>
</dbReference>
<dbReference type="Gene3D" id="3.30.379.10">
    <property type="entry name" value="Chitobiase/beta-hexosaminidase domain 2-like"/>
    <property type="match status" value="1"/>
</dbReference>
<protein>
    <recommendedName>
        <fullName evidence="3">beta-N-acetylhexosaminidase</fullName>
        <ecNumber evidence="3">3.2.1.52</ecNumber>
    </recommendedName>
</protein>
<proteinExistence type="inferred from homology"/>
<dbReference type="InterPro" id="IPR025705">
    <property type="entry name" value="Beta_hexosaminidase_sua/sub"/>
</dbReference>
<dbReference type="Pfam" id="PF02838">
    <property type="entry name" value="Glyco_hydro_20b"/>
    <property type="match status" value="1"/>
</dbReference>
<feature type="domain" description="Beta-hexosaminidase bacterial type N-terminal" evidence="7">
    <location>
        <begin position="66"/>
        <end position="112"/>
    </location>
</feature>
<evidence type="ECO:0000256" key="2">
    <source>
        <dbReference type="ARBA" id="ARBA00006285"/>
    </source>
</evidence>
<evidence type="ECO:0000256" key="5">
    <source>
        <dbReference type="ARBA" id="ARBA00023295"/>
    </source>
</evidence>
<keyword evidence="9" id="KW-1185">Reference proteome</keyword>
<evidence type="ECO:0000256" key="4">
    <source>
        <dbReference type="ARBA" id="ARBA00022801"/>
    </source>
</evidence>
<comment type="similarity">
    <text evidence="2">Belongs to the glycosyl hydrolase 20 family.</text>
</comment>
<dbReference type="InterPro" id="IPR029018">
    <property type="entry name" value="Hex-like_dom2"/>
</dbReference>
<comment type="catalytic activity">
    <reaction evidence="1">
        <text>Hydrolysis of terminal non-reducing N-acetyl-D-hexosamine residues in N-acetyl-beta-D-hexosaminides.</text>
        <dbReference type="EC" id="3.2.1.52"/>
    </reaction>
</comment>
<gene>
    <name evidence="8" type="ORF">GCM10009850_050740</name>
</gene>
<evidence type="ECO:0000313" key="8">
    <source>
        <dbReference type="EMBL" id="GAA2209615.1"/>
    </source>
</evidence>
<evidence type="ECO:0000259" key="6">
    <source>
        <dbReference type="Pfam" id="PF00728"/>
    </source>
</evidence>
<evidence type="ECO:0000313" key="9">
    <source>
        <dbReference type="Proteomes" id="UP001499843"/>
    </source>
</evidence>
<keyword evidence="5" id="KW-0326">Glycosidase</keyword>
<dbReference type="Gene3D" id="3.20.20.80">
    <property type="entry name" value="Glycosidases"/>
    <property type="match status" value="1"/>
</dbReference>
<dbReference type="SUPFAM" id="SSF55545">
    <property type="entry name" value="beta-N-acetylhexosaminidase-like domain"/>
    <property type="match status" value="1"/>
</dbReference>
<dbReference type="EC" id="3.2.1.52" evidence="3"/>